<dbReference type="SUPFAM" id="SSF55729">
    <property type="entry name" value="Acyl-CoA N-acyltransferases (Nat)"/>
    <property type="match status" value="1"/>
</dbReference>
<sequence length="152" mass="17645">MQFNWRQTVSPEDWPLLLEADPSKSMIETYLKQSELLEVRQEGHLIGLLVLKQIEAGISEIMNLSVTPLFQTRGIGRQLIEQAIAHSKERNDQKIIVATGTTSVGPLLLYQKCGFRVEAVERDYFTKYYREKIIENDVYLQDRLLLSQEFKN</sequence>
<dbReference type="Gene3D" id="3.40.630.30">
    <property type="match status" value="1"/>
</dbReference>
<keyword evidence="2" id="KW-0012">Acyltransferase</keyword>
<evidence type="ECO:0000313" key="5">
    <source>
        <dbReference type="Proteomes" id="UP000622610"/>
    </source>
</evidence>
<reference evidence="4" key="1">
    <citation type="journal article" date="2014" name="Int. J. Syst. Evol. Microbiol.">
        <title>Complete genome sequence of Corynebacterium casei LMG S-19264T (=DSM 44701T), isolated from a smear-ripened cheese.</title>
        <authorList>
            <consortium name="US DOE Joint Genome Institute (JGI-PGF)"/>
            <person name="Walter F."/>
            <person name="Albersmeier A."/>
            <person name="Kalinowski J."/>
            <person name="Ruckert C."/>
        </authorList>
    </citation>
    <scope>NUCLEOTIDE SEQUENCE</scope>
    <source>
        <strain evidence="4">CCM 8433</strain>
    </source>
</reference>
<dbReference type="RefSeq" id="WP_188368322.1">
    <property type="nucleotide sequence ID" value="NZ_BMDT01000011.1"/>
</dbReference>
<keyword evidence="5" id="KW-1185">Reference proteome</keyword>
<gene>
    <name evidence="4" type="ORF">GCM10011482_21510</name>
</gene>
<feature type="domain" description="N-acetyltransferase" evidence="3">
    <location>
        <begin position="1"/>
        <end position="135"/>
    </location>
</feature>
<evidence type="ECO:0000259" key="3">
    <source>
        <dbReference type="PROSITE" id="PS51186"/>
    </source>
</evidence>
<reference evidence="4" key="2">
    <citation type="submission" date="2020-09" db="EMBL/GenBank/DDBJ databases">
        <authorList>
            <person name="Sun Q."/>
            <person name="Sedlacek I."/>
        </authorList>
    </citation>
    <scope>NUCLEOTIDE SEQUENCE</scope>
    <source>
        <strain evidence="4">CCM 8433</strain>
    </source>
</reference>
<name>A0A917JI27_9ENTE</name>
<evidence type="ECO:0000256" key="2">
    <source>
        <dbReference type="ARBA" id="ARBA00023315"/>
    </source>
</evidence>
<dbReference type="Proteomes" id="UP000622610">
    <property type="component" value="Unassembled WGS sequence"/>
</dbReference>
<comment type="caution">
    <text evidence="4">The sequence shown here is derived from an EMBL/GenBank/DDBJ whole genome shotgun (WGS) entry which is preliminary data.</text>
</comment>
<dbReference type="InterPro" id="IPR000182">
    <property type="entry name" value="GNAT_dom"/>
</dbReference>
<dbReference type="EMBL" id="BMDT01000011">
    <property type="protein sequence ID" value="GGI66497.1"/>
    <property type="molecule type" value="Genomic_DNA"/>
</dbReference>
<organism evidence="4 5">
    <name type="scientific">Enterococcus alcedinis</name>
    <dbReference type="NCBI Taxonomy" id="1274384"/>
    <lineage>
        <taxon>Bacteria</taxon>
        <taxon>Bacillati</taxon>
        <taxon>Bacillota</taxon>
        <taxon>Bacilli</taxon>
        <taxon>Lactobacillales</taxon>
        <taxon>Enterococcaceae</taxon>
        <taxon>Enterococcus</taxon>
    </lineage>
</organism>
<proteinExistence type="predicted"/>
<evidence type="ECO:0000256" key="1">
    <source>
        <dbReference type="ARBA" id="ARBA00022679"/>
    </source>
</evidence>
<dbReference type="InterPro" id="IPR050832">
    <property type="entry name" value="Bact_Acetyltransf"/>
</dbReference>
<evidence type="ECO:0000313" key="4">
    <source>
        <dbReference type="EMBL" id="GGI66497.1"/>
    </source>
</evidence>
<dbReference type="PANTHER" id="PTHR43877">
    <property type="entry name" value="AMINOALKYLPHOSPHONATE N-ACETYLTRANSFERASE-RELATED-RELATED"/>
    <property type="match status" value="1"/>
</dbReference>
<dbReference type="CDD" id="cd04301">
    <property type="entry name" value="NAT_SF"/>
    <property type="match status" value="1"/>
</dbReference>
<dbReference type="GO" id="GO:0016747">
    <property type="term" value="F:acyltransferase activity, transferring groups other than amino-acyl groups"/>
    <property type="evidence" value="ECO:0007669"/>
    <property type="project" value="InterPro"/>
</dbReference>
<dbReference type="InterPro" id="IPR016181">
    <property type="entry name" value="Acyl_CoA_acyltransferase"/>
</dbReference>
<dbReference type="Pfam" id="PF00583">
    <property type="entry name" value="Acetyltransf_1"/>
    <property type="match status" value="1"/>
</dbReference>
<accession>A0A917JI27</accession>
<keyword evidence="1" id="KW-0808">Transferase</keyword>
<protein>
    <submittedName>
        <fullName evidence="4">N-acetyltransferase</fullName>
    </submittedName>
</protein>
<dbReference type="PROSITE" id="PS51186">
    <property type="entry name" value="GNAT"/>
    <property type="match status" value="1"/>
</dbReference>
<dbReference type="AlphaFoldDB" id="A0A917JI27"/>